<evidence type="ECO:0000256" key="1">
    <source>
        <dbReference type="SAM" id="MobiDB-lite"/>
    </source>
</evidence>
<dbReference type="OrthoDB" id="3693479at2"/>
<organism evidence="4 5">
    <name type="scientific">Saccharothrix carnea</name>
    <dbReference type="NCBI Taxonomy" id="1280637"/>
    <lineage>
        <taxon>Bacteria</taxon>
        <taxon>Bacillati</taxon>
        <taxon>Actinomycetota</taxon>
        <taxon>Actinomycetes</taxon>
        <taxon>Pseudonocardiales</taxon>
        <taxon>Pseudonocardiaceae</taxon>
        <taxon>Saccharothrix</taxon>
    </lineage>
</organism>
<evidence type="ECO:0000313" key="4">
    <source>
        <dbReference type="EMBL" id="PSL57383.1"/>
    </source>
</evidence>
<evidence type="ECO:0000256" key="2">
    <source>
        <dbReference type="SAM" id="Phobius"/>
    </source>
</evidence>
<name>A0A2P8IG06_SACCR</name>
<keyword evidence="2" id="KW-1133">Transmembrane helix</keyword>
<dbReference type="InterPro" id="IPR005530">
    <property type="entry name" value="SPW"/>
</dbReference>
<protein>
    <submittedName>
        <fullName evidence="4">SPW repeat-containing protein</fullName>
    </submittedName>
</protein>
<keyword evidence="5" id="KW-1185">Reference proteome</keyword>
<feature type="domain" description="SPW repeat-containing integral membrane" evidence="3">
    <location>
        <begin position="27"/>
        <end position="122"/>
    </location>
</feature>
<evidence type="ECO:0000313" key="5">
    <source>
        <dbReference type="Proteomes" id="UP000241118"/>
    </source>
</evidence>
<dbReference type="RefSeq" id="WP_106614333.1">
    <property type="nucleotide sequence ID" value="NZ_PYAX01000002.1"/>
</dbReference>
<dbReference type="Pfam" id="PF03779">
    <property type="entry name" value="SPW"/>
    <property type="match status" value="1"/>
</dbReference>
<reference evidence="4 5" key="1">
    <citation type="submission" date="2018-03" db="EMBL/GenBank/DDBJ databases">
        <title>Genomic Encyclopedia of Type Strains, Phase III (KMG-III): the genomes of soil and plant-associated and newly described type strains.</title>
        <authorList>
            <person name="Whitman W."/>
        </authorList>
    </citation>
    <scope>NUCLEOTIDE SEQUENCE [LARGE SCALE GENOMIC DNA]</scope>
    <source>
        <strain evidence="4 5">CGMCC 4.7097</strain>
    </source>
</reference>
<dbReference type="EMBL" id="PYAX01000002">
    <property type="protein sequence ID" value="PSL57383.1"/>
    <property type="molecule type" value="Genomic_DNA"/>
</dbReference>
<dbReference type="AlphaFoldDB" id="A0A2P8IG06"/>
<accession>A0A2P8IG06</accession>
<keyword evidence="2" id="KW-0472">Membrane</keyword>
<feature type="compositionally biased region" description="Polar residues" evidence="1">
    <location>
        <begin position="1"/>
        <end position="10"/>
    </location>
</feature>
<gene>
    <name evidence="4" type="ORF">B0I31_102361</name>
</gene>
<evidence type="ECO:0000259" key="3">
    <source>
        <dbReference type="Pfam" id="PF03779"/>
    </source>
</evidence>
<proteinExistence type="predicted"/>
<feature type="transmembrane region" description="Helical" evidence="2">
    <location>
        <begin position="110"/>
        <end position="131"/>
    </location>
</feature>
<feature type="region of interest" description="Disordered" evidence="1">
    <location>
        <begin position="1"/>
        <end position="20"/>
    </location>
</feature>
<feature type="transmembrane region" description="Helical" evidence="2">
    <location>
        <begin position="79"/>
        <end position="98"/>
    </location>
</feature>
<feature type="transmembrane region" description="Helical" evidence="2">
    <location>
        <begin position="56"/>
        <end position="73"/>
    </location>
</feature>
<keyword evidence="2" id="KW-0812">Transmembrane</keyword>
<sequence>MVGQPSQQWAGQPADDKHMPPAASAASAVTLLAGIWLLLAPSVLDYPAGSSARGHDIVIGSALAVLAVVRVVAPRDVPWFSVVNVLLGGWLVMAPFVLDHIADIGVAMANDVVVGLIVVVSAATSAATTFAGRRRAGDS</sequence>
<feature type="transmembrane region" description="Helical" evidence="2">
    <location>
        <begin position="22"/>
        <end position="44"/>
    </location>
</feature>
<comment type="caution">
    <text evidence="4">The sequence shown here is derived from an EMBL/GenBank/DDBJ whole genome shotgun (WGS) entry which is preliminary data.</text>
</comment>
<dbReference type="Proteomes" id="UP000241118">
    <property type="component" value="Unassembled WGS sequence"/>
</dbReference>